<dbReference type="PANTHER" id="PTHR11806:SF0">
    <property type="entry name" value="PROTEIN MTO1 HOMOLOG, MITOCHONDRIAL"/>
    <property type="match status" value="1"/>
</dbReference>
<feature type="domain" description="tRNA uridine 5-carboxymethylaminomethyl modification enzyme C-terminal subdomain" evidence="12">
    <location>
        <begin position="541"/>
        <end position="612"/>
    </location>
</feature>
<comment type="subunit">
    <text evidence="9 11">Homodimer. Heterotetramer of two MnmE and two MnmG subunits.</text>
</comment>
<keyword evidence="11" id="KW-0963">Cytoplasm</keyword>
<dbReference type="Gene3D" id="1.10.10.1800">
    <property type="entry name" value="tRNA uridine 5-carboxymethylaminomethyl modification enzyme MnmG/GidA"/>
    <property type="match status" value="1"/>
</dbReference>
<keyword evidence="6 11" id="KW-0819">tRNA processing</keyword>
<comment type="caution">
    <text evidence="13">The sequence shown here is derived from an EMBL/GenBank/DDBJ whole genome shotgun (WGS) entry which is preliminary data.</text>
</comment>
<dbReference type="Pfam" id="PF13932">
    <property type="entry name" value="SAM_GIDA_C"/>
    <property type="match status" value="1"/>
</dbReference>
<reference evidence="14" key="1">
    <citation type="journal article" date="2019" name="Int. J. Syst. Evol. Microbiol.">
        <title>The Global Catalogue of Microorganisms (GCM) 10K type strain sequencing project: providing services to taxonomists for standard genome sequencing and annotation.</title>
        <authorList>
            <consortium name="The Broad Institute Genomics Platform"/>
            <consortium name="The Broad Institute Genome Sequencing Center for Infectious Disease"/>
            <person name="Wu L."/>
            <person name="Ma J."/>
        </authorList>
    </citation>
    <scope>NUCLEOTIDE SEQUENCE [LARGE SCALE GENOMIC DNA]</scope>
    <source>
        <strain evidence="14">CCUG 49584</strain>
    </source>
</reference>
<name>A0ABW3V7J2_9HYPH</name>
<keyword evidence="5 11" id="KW-0285">Flavoprotein</keyword>
<evidence type="ECO:0000256" key="2">
    <source>
        <dbReference type="ARBA" id="ARBA00003717"/>
    </source>
</evidence>
<evidence type="ECO:0000256" key="8">
    <source>
        <dbReference type="ARBA" id="ARBA00023027"/>
    </source>
</evidence>
<evidence type="ECO:0000256" key="9">
    <source>
        <dbReference type="ARBA" id="ARBA00025948"/>
    </source>
</evidence>
<gene>
    <name evidence="11 13" type="primary">mnmG</name>
    <name evidence="11" type="synonym">gidA</name>
    <name evidence="13" type="ORF">ACFQ35_12970</name>
</gene>
<evidence type="ECO:0000256" key="5">
    <source>
        <dbReference type="ARBA" id="ARBA00022630"/>
    </source>
</evidence>
<comment type="cofactor">
    <cofactor evidence="1 11">
        <name>FAD</name>
        <dbReference type="ChEBI" id="CHEBI:57692"/>
    </cofactor>
</comment>
<comment type="similarity">
    <text evidence="3 11">Belongs to the MnmG family.</text>
</comment>
<evidence type="ECO:0000313" key="14">
    <source>
        <dbReference type="Proteomes" id="UP001597263"/>
    </source>
</evidence>
<dbReference type="PROSITE" id="PS01280">
    <property type="entry name" value="GIDA_1"/>
    <property type="match status" value="1"/>
</dbReference>
<keyword evidence="8 11" id="KW-0520">NAD</keyword>
<keyword evidence="7 11" id="KW-0274">FAD</keyword>
<dbReference type="Proteomes" id="UP001597263">
    <property type="component" value="Unassembled WGS sequence"/>
</dbReference>
<protein>
    <recommendedName>
        <fullName evidence="4 11">tRNA uridine 5-carboxymethylaminomethyl modification enzyme MnmG</fullName>
    </recommendedName>
    <alternativeName>
        <fullName evidence="10 11">Glucose-inhibited division protein A</fullName>
    </alternativeName>
</protein>
<dbReference type="HAMAP" id="MF_00129">
    <property type="entry name" value="MnmG_GidA"/>
    <property type="match status" value="1"/>
</dbReference>
<dbReference type="Pfam" id="PF21680">
    <property type="entry name" value="GIDA_C_1st"/>
    <property type="match status" value="1"/>
</dbReference>
<evidence type="ECO:0000256" key="1">
    <source>
        <dbReference type="ARBA" id="ARBA00001974"/>
    </source>
</evidence>
<evidence type="ECO:0000256" key="11">
    <source>
        <dbReference type="HAMAP-Rule" id="MF_00129"/>
    </source>
</evidence>
<dbReference type="PANTHER" id="PTHR11806">
    <property type="entry name" value="GLUCOSE INHIBITED DIVISION PROTEIN A"/>
    <property type="match status" value="1"/>
</dbReference>
<evidence type="ECO:0000256" key="3">
    <source>
        <dbReference type="ARBA" id="ARBA00007653"/>
    </source>
</evidence>
<dbReference type="SUPFAM" id="SSF51905">
    <property type="entry name" value="FAD/NAD(P)-binding domain"/>
    <property type="match status" value="1"/>
</dbReference>
<evidence type="ECO:0000259" key="12">
    <source>
        <dbReference type="SMART" id="SM01228"/>
    </source>
</evidence>
<evidence type="ECO:0000256" key="10">
    <source>
        <dbReference type="ARBA" id="ARBA00031800"/>
    </source>
</evidence>
<feature type="binding site" evidence="11">
    <location>
        <begin position="13"/>
        <end position="18"/>
    </location>
    <ligand>
        <name>FAD</name>
        <dbReference type="ChEBI" id="CHEBI:57692"/>
    </ligand>
</feature>
<dbReference type="InterPro" id="IPR026904">
    <property type="entry name" value="MnmG_C"/>
</dbReference>
<comment type="function">
    <text evidence="2 11">NAD-binding protein involved in the addition of a carboxymethylaminomethyl (cmnm) group at the wobble position (U34) of certain tRNAs, forming tRNA-cmnm(5)s(2)U34.</text>
</comment>
<dbReference type="InterPro" id="IPR044920">
    <property type="entry name" value="MnmG_C_subdom_sf"/>
</dbReference>
<dbReference type="RefSeq" id="WP_289384343.1">
    <property type="nucleotide sequence ID" value="NZ_JAUCBM010000001.1"/>
</dbReference>
<evidence type="ECO:0000256" key="6">
    <source>
        <dbReference type="ARBA" id="ARBA00022694"/>
    </source>
</evidence>
<dbReference type="Pfam" id="PF01134">
    <property type="entry name" value="GIDA"/>
    <property type="match status" value="1"/>
</dbReference>
<evidence type="ECO:0000256" key="7">
    <source>
        <dbReference type="ARBA" id="ARBA00022827"/>
    </source>
</evidence>
<dbReference type="InterPro" id="IPR049312">
    <property type="entry name" value="GIDA_C_N"/>
</dbReference>
<dbReference type="InterPro" id="IPR047001">
    <property type="entry name" value="MnmG_C_subdom"/>
</dbReference>
<dbReference type="Gene3D" id="1.10.150.570">
    <property type="entry name" value="GidA associated domain, C-terminal subdomain"/>
    <property type="match status" value="1"/>
</dbReference>
<organism evidence="13 14">
    <name type="scientific">Pseudochrobactrum kiredjianiae</name>
    <dbReference type="NCBI Taxonomy" id="386305"/>
    <lineage>
        <taxon>Bacteria</taxon>
        <taxon>Pseudomonadati</taxon>
        <taxon>Pseudomonadota</taxon>
        <taxon>Alphaproteobacteria</taxon>
        <taxon>Hyphomicrobiales</taxon>
        <taxon>Brucellaceae</taxon>
        <taxon>Pseudochrobactrum</taxon>
    </lineage>
</organism>
<comment type="subcellular location">
    <subcellularLocation>
        <location evidence="11">Cytoplasm</location>
    </subcellularLocation>
</comment>
<dbReference type="InterPro" id="IPR020595">
    <property type="entry name" value="MnmG-rel_CS"/>
</dbReference>
<dbReference type="InterPro" id="IPR040131">
    <property type="entry name" value="MnmG_N"/>
</dbReference>
<dbReference type="Gene3D" id="3.50.50.60">
    <property type="entry name" value="FAD/NAD(P)-binding domain"/>
    <property type="match status" value="2"/>
</dbReference>
<evidence type="ECO:0000256" key="4">
    <source>
        <dbReference type="ARBA" id="ARBA00020461"/>
    </source>
</evidence>
<dbReference type="NCBIfam" id="TIGR00136">
    <property type="entry name" value="mnmG_gidA"/>
    <property type="match status" value="1"/>
</dbReference>
<evidence type="ECO:0000313" key="13">
    <source>
        <dbReference type="EMBL" id="MFD1228049.1"/>
    </source>
</evidence>
<feature type="binding site" evidence="11">
    <location>
        <begin position="272"/>
        <end position="286"/>
    </location>
    <ligand>
        <name>NAD(+)</name>
        <dbReference type="ChEBI" id="CHEBI:57540"/>
    </ligand>
</feature>
<keyword evidence="14" id="KW-1185">Reference proteome</keyword>
<proteinExistence type="inferred from homology"/>
<dbReference type="PROSITE" id="PS01281">
    <property type="entry name" value="GIDA_2"/>
    <property type="match status" value="1"/>
</dbReference>
<dbReference type="SMART" id="SM01228">
    <property type="entry name" value="GIDA_assoc_3"/>
    <property type="match status" value="1"/>
</dbReference>
<comment type="caution">
    <text evidence="11">Lacks conserved residue(s) required for the propagation of feature annotation.</text>
</comment>
<dbReference type="InterPro" id="IPR036188">
    <property type="entry name" value="FAD/NAD-bd_sf"/>
</dbReference>
<dbReference type="InterPro" id="IPR002218">
    <property type="entry name" value="MnmG-rel"/>
</dbReference>
<sequence length="631" mass="68525">MIMTGFYDVIVIGGGHAGTEAAAASARTGAKTALVTHHFDTIGVMSCNPAIGGLGKGQLVREIDALDGLMGKAADQAGIQFRLLNRRKGPAVRGPRTQADRKLYRLAIQSFIKEQQNLTVIEGGAADILVENGAVKAVQLLDGTIINCASVVLTSGTFLNGLIHIGEKTIPAGRMGEKPALGLSERLIGLGFGLGRLKTGTPCRIDGKTIDWASLDKQSADEDPVPFSMMTDKITVPQIDCGITRTTDATHQLIRDNIHRSAMYSGNIEGIGPRYCPSIEDKIVKFGDRDGHQIFLEPEGLDDDTVYPNGISTSLPEDVQLDILKTIPGLEHAKMLQPGYAIEYDFIDPRELQRSLETRRVKGLFLAGQINGTTGYEEAGAQGLLAGLNASRHAGGSEPVILQRTEAYIGVMLDDLTSRGVSEPYRMFTSRAEFRLSLRADNADSRLTPLGEGWGLIGQVRQARFNERKQELDQARELAQTLLITPNAAAAHGLNLNKDGIRRSLYDLLSYPDINLERLTGIWPELSGLSSATKEALEIEAQYSVYLDRQTADIAVMEREEQLIIPRSIQFSSISGLSIELKQKLEKRHPSNIAEAQRIEGMTPAAIALLITHIRRHGIAQDISGDLAKPA</sequence>
<dbReference type="EMBL" id="JBHTMA010000040">
    <property type="protein sequence ID" value="MFD1228049.1"/>
    <property type="molecule type" value="Genomic_DNA"/>
</dbReference>
<accession>A0ABW3V7J2</accession>
<dbReference type="InterPro" id="IPR004416">
    <property type="entry name" value="MnmG"/>
</dbReference>